<evidence type="ECO:0000313" key="2">
    <source>
        <dbReference type="Proteomes" id="UP001521785"/>
    </source>
</evidence>
<sequence>MPRSQVSNYIWTPKRDLLLLRMRDGPGHYTWEETVERLGPTCHVPGAMNRYGCLQRGMVGTDPWDERKEQELVRLLATGYTIFAIQVMMRLPLYFIRRRIVIVKENAEQAALEVKQRQFLDNPLQWGGREDEVLLRLDIALMEPADIQLLGLFGKITLTFIRERIALHRDPRSELYRRLLELYNRRLGIERITRWTIEDVLNGHFEF</sequence>
<keyword evidence="2" id="KW-1185">Reference proteome</keyword>
<organism evidence="1 2">
    <name type="scientific">Paraconiothyrium brasiliense</name>
    <dbReference type="NCBI Taxonomy" id="300254"/>
    <lineage>
        <taxon>Eukaryota</taxon>
        <taxon>Fungi</taxon>
        <taxon>Dikarya</taxon>
        <taxon>Ascomycota</taxon>
        <taxon>Pezizomycotina</taxon>
        <taxon>Dothideomycetes</taxon>
        <taxon>Pleosporomycetidae</taxon>
        <taxon>Pleosporales</taxon>
        <taxon>Massarineae</taxon>
        <taxon>Didymosphaeriaceae</taxon>
        <taxon>Paraconiothyrium</taxon>
    </lineage>
</organism>
<accession>A0ABR3RE15</accession>
<gene>
    <name evidence="1" type="ORF">SLS60_006018</name>
</gene>
<comment type="caution">
    <text evidence="1">The sequence shown here is derived from an EMBL/GenBank/DDBJ whole genome shotgun (WGS) entry which is preliminary data.</text>
</comment>
<dbReference type="Proteomes" id="UP001521785">
    <property type="component" value="Unassembled WGS sequence"/>
</dbReference>
<reference evidence="1 2" key="1">
    <citation type="submission" date="2024-02" db="EMBL/GenBank/DDBJ databases">
        <title>De novo assembly and annotation of 12 fungi associated with fruit tree decline syndrome in Ontario, Canada.</title>
        <authorList>
            <person name="Sulman M."/>
            <person name="Ellouze W."/>
            <person name="Ilyukhin E."/>
        </authorList>
    </citation>
    <scope>NUCLEOTIDE SEQUENCE [LARGE SCALE GENOMIC DNA]</scope>
    <source>
        <strain evidence="1 2">M42-189</strain>
    </source>
</reference>
<dbReference type="EMBL" id="JAKJXO020000007">
    <property type="protein sequence ID" value="KAL1602602.1"/>
    <property type="molecule type" value="Genomic_DNA"/>
</dbReference>
<name>A0ABR3RE15_9PLEO</name>
<evidence type="ECO:0000313" key="1">
    <source>
        <dbReference type="EMBL" id="KAL1602602.1"/>
    </source>
</evidence>
<protein>
    <submittedName>
        <fullName evidence="1">Uncharacterized protein</fullName>
    </submittedName>
</protein>
<proteinExistence type="predicted"/>